<organism evidence="3">
    <name type="scientific">marine metagenome</name>
    <dbReference type="NCBI Taxonomy" id="408172"/>
    <lineage>
        <taxon>unclassified sequences</taxon>
        <taxon>metagenomes</taxon>
        <taxon>ecological metagenomes</taxon>
    </lineage>
</organism>
<dbReference type="InterPro" id="IPR049032">
    <property type="entry name" value="AhtL-like_N"/>
</dbReference>
<gene>
    <name evidence="3" type="ORF">METZ01_LOCUS490146</name>
</gene>
<feature type="domain" description="Molybdopterin oxidoreductase" evidence="1">
    <location>
        <begin position="178"/>
        <end position="233"/>
    </location>
</feature>
<dbReference type="GO" id="GO:0009061">
    <property type="term" value="P:anaerobic respiration"/>
    <property type="evidence" value="ECO:0007669"/>
    <property type="project" value="TreeGrafter"/>
</dbReference>
<feature type="domain" description="Pyrogallol hydroxytransferase large subunit-like N-terminal" evidence="2">
    <location>
        <begin position="118"/>
        <end position="171"/>
    </location>
</feature>
<dbReference type="PANTHER" id="PTHR43742:SF3">
    <property type="entry name" value="DIMETHYL SULFOXIDE REDUCTASE DMSA"/>
    <property type="match status" value="1"/>
</dbReference>
<dbReference type="SUPFAM" id="SSF53706">
    <property type="entry name" value="Formate dehydrogenase/DMSO reductase, domains 1-3"/>
    <property type="match status" value="1"/>
</dbReference>
<evidence type="ECO:0000259" key="2">
    <source>
        <dbReference type="Pfam" id="PF21423"/>
    </source>
</evidence>
<dbReference type="PANTHER" id="PTHR43742">
    <property type="entry name" value="TRIMETHYLAMINE-N-OXIDE REDUCTASE"/>
    <property type="match status" value="1"/>
</dbReference>
<reference evidence="3" key="1">
    <citation type="submission" date="2018-05" db="EMBL/GenBank/DDBJ databases">
        <authorList>
            <person name="Lanie J.A."/>
            <person name="Ng W.-L."/>
            <person name="Kazmierczak K.M."/>
            <person name="Andrzejewski T.M."/>
            <person name="Davidsen T.M."/>
            <person name="Wayne K.J."/>
            <person name="Tettelin H."/>
            <person name="Glass J.I."/>
            <person name="Rusch D."/>
            <person name="Podicherti R."/>
            <person name="Tsui H.-C.T."/>
            <person name="Winkler M.E."/>
        </authorList>
    </citation>
    <scope>NUCLEOTIDE SEQUENCE</scope>
</reference>
<name>A0A383CYJ4_9ZZZZ</name>
<dbReference type="InterPro" id="IPR006656">
    <property type="entry name" value="Mopterin_OxRdtase"/>
</dbReference>
<dbReference type="AlphaFoldDB" id="A0A383CYJ4"/>
<feature type="non-terminal residue" evidence="3">
    <location>
        <position position="1"/>
    </location>
</feature>
<dbReference type="Pfam" id="PF21423">
    <property type="entry name" value="AhtL-like_1st"/>
    <property type="match status" value="1"/>
</dbReference>
<dbReference type="GO" id="GO:0016491">
    <property type="term" value="F:oxidoreductase activity"/>
    <property type="evidence" value="ECO:0007669"/>
    <property type="project" value="InterPro"/>
</dbReference>
<dbReference type="Gene3D" id="3.40.50.740">
    <property type="match status" value="1"/>
</dbReference>
<dbReference type="InterPro" id="IPR050612">
    <property type="entry name" value="Prok_Mopterin_Oxidored"/>
</dbReference>
<dbReference type="GO" id="GO:0030151">
    <property type="term" value="F:molybdenum ion binding"/>
    <property type="evidence" value="ECO:0007669"/>
    <property type="project" value="TreeGrafter"/>
</dbReference>
<feature type="non-terminal residue" evidence="3">
    <location>
        <position position="238"/>
    </location>
</feature>
<proteinExistence type="predicted"/>
<sequence>ARLKEKNFVAQIKIADNSFGRFFSFQDGKVSSQAVIHHSPEICMSFKSAEIAAQLLMPPVDYQNQIDAQKEFNLTMTGPDELTYWFAQTIMLTQNLHWKYGVLAPDGSKRYTSMTNGGPIFVYVKNGKIVRTTTIEFDDDDPGTWTVKARGKNFTPPRKTTLSPHGQNWKSAIYSPDRILYPMKRVDFDPNGKRNGNNRGISDYERISWDEALDIVSGEMQRTKRDYGTGAIASSHGS</sequence>
<dbReference type="GO" id="GO:0030288">
    <property type="term" value="C:outer membrane-bounded periplasmic space"/>
    <property type="evidence" value="ECO:0007669"/>
    <property type="project" value="TreeGrafter"/>
</dbReference>
<dbReference type="GO" id="GO:0009055">
    <property type="term" value="F:electron transfer activity"/>
    <property type="evidence" value="ECO:0007669"/>
    <property type="project" value="TreeGrafter"/>
</dbReference>
<dbReference type="Gene3D" id="2.20.25.340">
    <property type="match status" value="1"/>
</dbReference>
<evidence type="ECO:0000313" key="3">
    <source>
        <dbReference type="EMBL" id="SVE37292.1"/>
    </source>
</evidence>
<protein>
    <submittedName>
        <fullName evidence="3">Uncharacterized protein</fullName>
    </submittedName>
</protein>
<accession>A0A383CYJ4</accession>
<evidence type="ECO:0000259" key="1">
    <source>
        <dbReference type="Pfam" id="PF00384"/>
    </source>
</evidence>
<dbReference type="Pfam" id="PF00384">
    <property type="entry name" value="Molybdopterin"/>
    <property type="match status" value="1"/>
</dbReference>
<dbReference type="EMBL" id="UINC01212807">
    <property type="protein sequence ID" value="SVE37292.1"/>
    <property type="molecule type" value="Genomic_DNA"/>
</dbReference>